<reference evidence="3" key="2">
    <citation type="journal article" date="2013" name="PLoS Genet.">
        <title>Comparative genome structure, secondary metabolite, and effector coding capacity across Cochliobolus pathogens.</title>
        <authorList>
            <person name="Condon B.J."/>
            <person name="Leng Y."/>
            <person name="Wu D."/>
            <person name="Bushley K.E."/>
            <person name="Ohm R.A."/>
            <person name="Otillar R."/>
            <person name="Martin J."/>
            <person name="Schackwitz W."/>
            <person name="Grimwood J."/>
            <person name="MohdZainudin N."/>
            <person name="Xue C."/>
            <person name="Wang R."/>
            <person name="Manning V.A."/>
            <person name="Dhillon B."/>
            <person name="Tu Z.J."/>
            <person name="Steffenson B.J."/>
            <person name="Salamov A."/>
            <person name="Sun H."/>
            <person name="Lowry S."/>
            <person name="LaButti K."/>
            <person name="Han J."/>
            <person name="Copeland A."/>
            <person name="Lindquist E."/>
            <person name="Barry K."/>
            <person name="Schmutz J."/>
            <person name="Baker S.E."/>
            <person name="Ciuffetti L.M."/>
            <person name="Grigoriev I.V."/>
            <person name="Zhong S."/>
            <person name="Turgeon B.G."/>
        </authorList>
    </citation>
    <scope>NUCLEOTIDE SEQUENCE [LARGE SCALE GENOMIC DNA]</scope>
    <source>
        <strain evidence="3">C4 / ATCC 48331 / race T</strain>
    </source>
</reference>
<accession>N4XBV9</accession>
<dbReference type="EMBL" id="KB733458">
    <property type="protein sequence ID" value="ENI04006.1"/>
    <property type="molecule type" value="Genomic_DNA"/>
</dbReference>
<dbReference type="HOGENOM" id="CLU_1618724_0_0_1"/>
<organism evidence="2 3">
    <name type="scientific">Cochliobolus heterostrophus (strain C4 / ATCC 48331 / race T)</name>
    <name type="common">Southern corn leaf blight fungus</name>
    <name type="synonym">Bipolaris maydis</name>
    <dbReference type="NCBI Taxonomy" id="665024"/>
    <lineage>
        <taxon>Eukaryota</taxon>
        <taxon>Fungi</taxon>
        <taxon>Dikarya</taxon>
        <taxon>Ascomycota</taxon>
        <taxon>Pezizomycotina</taxon>
        <taxon>Dothideomycetes</taxon>
        <taxon>Pleosporomycetidae</taxon>
        <taxon>Pleosporales</taxon>
        <taxon>Pleosporineae</taxon>
        <taxon>Pleosporaceae</taxon>
        <taxon>Bipolaris</taxon>
    </lineage>
</organism>
<keyword evidence="1" id="KW-0472">Membrane</keyword>
<gene>
    <name evidence="2" type="ORF">COCC4DRAFT_198700</name>
</gene>
<feature type="transmembrane region" description="Helical" evidence="1">
    <location>
        <begin position="84"/>
        <end position="102"/>
    </location>
</feature>
<dbReference type="OrthoDB" id="10503485at2759"/>
<name>N4XBV9_COCH4</name>
<dbReference type="AlphaFoldDB" id="N4XBV9"/>
<keyword evidence="1" id="KW-1133">Transmembrane helix</keyword>
<protein>
    <submittedName>
        <fullName evidence="2">Uncharacterized protein</fullName>
    </submittedName>
</protein>
<keyword evidence="3" id="KW-1185">Reference proteome</keyword>
<evidence type="ECO:0000313" key="2">
    <source>
        <dbReference type="EMBL" id="ENI04006.1"/>
    </source>
</evidence>
<dbReference type="Proteomes" id="UP000012338">
    <property type="component" value="Unassembled WGS sequence"/>
</dbReference>
<proteinExistence type="predicted"/>
<feature type="transmembrane region" description="Helical" evidence="1">
    <location>
        <begin position="114"/>
        <end position="132"/>
    </location>
</feature>
<evidence type="ECO:0000256" key="1">
    <source>
        <dbReference type="SAM" id="Phobius"/>
    </source>
</evidence>
<keyword evidence="1" id="KW-0812">Transmembrane</keyword>
<reference evidence="2 3" key="1">
    <citation type="journal article" date="2012" name="PLoS Pathog.">
        <title>Diverse lifestyles and strategies of plant pathogenesis encoded in the genomes of eighteen Dothideomycetes fungi.</title>
        <authorList>
            <person name="Ohm R.A."/>
            <person name="Feau N."/>
            <person name="Henrissat B."/>
            <person name="Schoch C.L."/>
            <person name="Horwitz B.A."/>
            <person name="Barry K.W."/>
            <person name="Condon B.J."/>
            <person name="Copeland A.C."/>
            <person name="Dhillon B."/>
            <person name="Glaser F."/>
            <person name="Hesse C.N."/>
            <person name="Kosti I."/>
            <person name="LaButti K."/>
            <person name="Lindquist E.A."/>
            <person name="Lucas S."/>
            <person name="Salamov A.A."/>
            <person name="Bradshaw R.E."/>
            <person name="Ciuffetti L."/>
            <person name="Hamelin R.C."/>
            <person name="Kema G.H.J."/>
            <person name="Lawrence C."/>
            <person name="Scott J.A."/>
            <person name="Spatafora J.W."/>
            <person name="Turgeon B.G."/>
            <person name="de Wit P.J.G.M."/>
            <person name="Zhong S."/>
            <person name="Goodwin S.B."/>
            <person name="Grigoriev I.V."/>
        </authorList>
    </citation>
    <scope>NUCLEOTIDE SEQUENCE [LARGE SCALE GENOMIC DNA]</scope>
    <source>
        <strain evidence="3">C4 / ATCC 48331 / race T</strain>
    </source>
</reference>
<evidence type="ECO:0000313" key="3">
    <source>
        <dbReference type="Proteomes" id="UP000012338"/>
    </source>
</evidence>
<sequence length="176" mass="19080">MPLHSFISYKLWMLTDVSSMKCFHGVANHAWRQSCIRQSLQFPNLGLPIPRRRRCGTGTCRHDTFTFNLAGAAMPLALRRVCNMQGATLVVVVVVVVVVAPVPGRHGGVGQRTAGVAALAVFFCFFFSWLLLRSGLRVVESDQGAMCQWCASASRARVAFIAQEGGPGARGEEATA</sequence>